<dbReference type="RefSeq" id="WP_171222731.1">
    <property type="nucleotide sequence ID" value="NZ_CP121446.1"/>
</dbReference>
<keyword evidence="1" id="KW-0472">Membrane</keyword>
<sequence length="370" mass="43393">MKNIAALLFSKPYKGYAILFFYHLLFIVLAYQLRVSRTVSDAHLYWGKTLDFNQYSWFDFANYGAKFMVFINYPLVQLGFPFWSGFLLYGIIGFFGILKWMQWTDLVLKDRFVYKGFDLMYLLFFMPNLHVWTSSIGKEALVFWGIASVVFGLTTQRYKSVGFIVGSLVVLIIRPHVALMLLAAISLGLLFEKKISLKKRITIAGISFIGVLVLLYFVLQITNINYWDWKRINYFNEYSILSFRHSGSYVPMLDYNYGYRWFSFHFRPLFFDADTGIKYVASLENLLTLLIFIAALFLALKFYRKIQYTLEMKTVFLFTFIASALYIERYANLGIFMRTKIMFHPFLIVSLLIVIHQGISVMKAKINEKT</sequence>
<keyword evidence="1" id="KW-0812">Transmembrane</keyword>
<feature type="transmembrane region" description="Helical" evidence="1">
    <location>
        <begin position="80"/>
        <end position="100"/>
    </location>
</feature>
<evidence type="ECO:0008006" key="4">
    <source>
        <dbReference type="Google" id="ProtNLM"/>
    </source>
</evidence>
<proteinExistence type="predicted"/>
<accession>A0A7Y3R9T0</accession>
<keyword evidence="1" id="KW-1133">Transmembrane helix</keyword>
<feature type="transmembrane region" description="Helical" evidence="1">
    <location>
        <begin position="112"/>
        <end position="129"/>
    </location>
</feature>
<dbReference type="AlphaFoldDB" id="A0A7Y3R9T0"/>
<dbReference type="Proteomes" id="UP000536509">
    <property type="component" value="Unassembled WGS sequence"/>
</dbReference>
<reference evidence="2 3" key="1">
    <citation type="submission" date="2020-05" db="EMBL/GenBank/DDBJ databases">
        <title>Draft genome of Flavobacterium sp. IMCC34852.</title>
        <authorList>
            <person name="Song J."/>
            <person name="Cho J.-C."/>
        </authorList>
    </citation>
    <scope>NUCLEOTIDE SEQUENCE [LARGE SCALE GENOMIC DNA]</scope>
    <source>
        <strain evidence="2 3">IMCC34852</strain>
    </source>
</reference>
<feature type="transmembrane region" description="Helical" evidence="1">
    <location>
        <begin position="16"/>
        <end position="35"/>
    </location>
</feature>
<keyword evidence="3" id="KW-1185">Reference proteome</keyword>
<protein>
    <recommendedName>
        <fullName evidence="4">Glycosyltransferase RgtA/B/C/D-like domain-containing protein</fullName>
    </recommendedName>
</protein>
<feature type="transmembrane region" description="Helical" evidence="1">
    <location>
        <begin position="286"/>
        <end position="303"/>
    </location>
</feature>
<dbReference type="EMBL" id="JABEVX010000006">
    <property type="protein sequence ID" value="NNT72564.1"/>
    <property type="molecule type" value="Genomic_DNA"/>
</dbReference>
<comment type="caution">
    <text evidence="2">The sequence shown here is derived from an EMBL/GenBank/DDBJ whole genome shotgun (WGS) entry which is preliminary data.</text>
</comment>
<organism evidence="2 3">
    <name type="scientific">Flavobacterium rivulicola</name>
    <dbReference type="NCBI Taxonomy" id="2732161"/>
    <lineage>
        <taxon>Bacteria</taxon>
        <taxon>Pseudomonadati</taxon>
        <taxon>Bacteroidota</taxon>
        <taxon>Flavobacteriia</taxon>
        <taxon>Flavobacteriales</taxon>
        <taxon>Flavobacteriaceae</taxon>
        <taxon>Flavobacterium</taxon>
    </lineage>
</organism>
<evidence type="ECO:0000256" key="1">
    <source>
        <dbReference type="SAM" id="Phobius"/>
    </source>
</evidence>
<feature type="transmembrane region" description="Helical" evidence="1">
    <location>
        <begin position="201"/>
        <end position="219"/>
    </location>
</feature>
<name>A0A7Y3R9T0_9FLAO</name>
<gene>
    <name evidence="2" type="ORF">HKT18_10080</name>
</gene>
<feature type="transmembrane region" description="Helical" evidence="1">
    <location>
        <begin position="315"/>
        <end position="335"/>
    </location>
</feature>
<feature type="transmembrane region" description="Helical" evidence="1">
    <location>
        <begin position="164"/>
        <end position="189"/>
    </location>
</feature>
<evidence type="ECO:0000313" key="3">
    <source>
        <dbReference type="Proteomes" id="UP000536509"/>
    </source>
</evidence>
<feature type="transmembrane region" description="Helical" evidence="1">
    <location>
        <begin position="341"/>
        <end position="362"/>
    </location>
</feature>
<evidence type="ECO:0000313" key="2">
    <source>
        <dbReference type="EMBL" id="NNT72564.1"/>
    </source>
</evidence>